<dbReference type="SMART" id="SM00091">
    <property type="entry name" value="PAS"/>
    <property type="match status" value="2"/>
</dbReference>
<feature type="domain" description="PAS" evidence="1">
    <location>
        <begin position="12"/>
        <end position="82"/>
    </location>
</feature>
<dbReference type="SUPFAM" id="SSF55785">
    <property type="entry name" value="PYP-like sensor domain (PAS domain)"/>
    <property type="match status" value="2"/>
</dbReference>
<dbReference type="Pfam" id="PF00990">
    <property type="entry name" value="GGDEF"/>
    <property type="match status" value="1"/>
</dbReference>
<dbReference type="CDD" id="cd01948">
    <property type="entry name" value="EAL"/>
    <property type="match status" value="1"/>
</dbReference>
<dbReference type="InterPro" id="IPR013767">
    <property type="entry name" value="PAS_fold"/>
</dbReference>
<dbReference type="Gene3D" id="3.20.20.450">
    <property type="entry name" value="EAL domain"/>
    <property type="match status" value="1"/>
</dbReference>
<dbReference type="SUPFAM" id="SSF141868">
    <property type="entry name" value="EAL domain-like"/>
    <property type="match status" value="1"/>
</dbReference>
<dbReference type="InterPro" id="IPR013655">
    <property type="entry name" value="PAS_fold_3"/>
</dbReference>
<dbReference type="PANTHER" id="PTHR44757:SF2">
    <property type="entry name" value="BIOFILM ARCHITECTURE MAINTENANCE PROTEIN MBAA"/>
    <property type="match status" value="1"/>
</dbReference>
<dbReference type="EMBL" id="RQFP01000001">
    <property type="protein sequence ID" value="TGK96403.1"/>
    <property type="molecule type" value="Genomic_DNA"/>
</dbReference>
<dbReference type="SUPFAM" id="SSF55073">
    <property type="entry name" value="Nucleotide cyclase"/>
    <property type="match status" value="1"/>
</dbReference>
<evidence type="ECO:0000259" key="3">
    <source>
        <dbReference type="PROSITE" id="PS50887"/>
    </source>
</evidence>
<dbReference type="NCBIfam" id="TIGR00229">
    <property type="entry name" value="sensory_box"/>
    <property type="match status" value="2"/>
</dbReference>
<dbReference type="PROSITE" id="PS50887">
    <property type="entry name" value="GGDEF"/>
    <property type="match status" value="1"/>
</dbReference>
<dbReference type="Gene3D" id="3.30.450.20">
    <property type="entry name" value="PAS domain"/>
    <property type="match status" value="2"/>
</dbReference>
<evidence type="ECO:0000313" key="5">
    <source>
        <dbReference type="Proteomes" id="UP000297891"/>
    </source>
</evidence>
<dbReference type="GO" id="GO:0006355">
    <property type="term" value="P:regulation of DNA-templated transcription"/>
    <property type="evidence" value="ECO:0007669"/>
    <property type="project" value="InterPro"/>
</dbReference>
<dbReference type="CDD" id="cd00130">
    <property type="entry name" value="PAS"/>
    <property type="match status" value="2"/>
</dbReference>
<dbReference type="InterPro" id="IPR029787">
    <property type="entry name" value="Nucleotide_cyclase"/>
</dbReference>
<feature type="domain" description="EAL" evidence="2">
    <location>
        <begin position="436"/>
        <end position="690"/>
    </location>
</feature>
<protein>
    <submittedName>
        <fullName evidence="4">Bifunctional diguanylate cyclase/phosphodiesterase</fullName>
    </submittedName>
</protein>
<dbReference type="InterPro" id="IPR000160">
    <property type="entry name" value="GGDEF_dom"/>
</dbReference>
<evidence type="ECO:0000259" key="2">
    <source>
        <dbReference type="PROSITE" id="PS50883"/>
    </source>
</evidence>
<keyword evidence="5" id="KW-1185">Reference proteome</keyword>
<dbReference type="RefSeq" id="WP_100789590.1">
    <property type="nucleotide sequence ID" value="NZ_NPDQ01000002.1"/>
</dbReference>
<evidence type="ECO:0000259" key="1">
    <source>
        <dbReference type="PROSITE" id="PS50112"/>
    </source>
</evidence>
<name>A0A2M9Y409_9LEPT</name>
<dbReference type="PROSITE" id="PS50883">
    <property type="entry name" value="EAL"/>
    <property type="match status" value="1"/>
</dbReference>
<accession>A0A2M9Y409</accession>
<dbReference type="OrthoDB" id="310793at2"/>
<dbReference type="SMART" id="SM00267">
    <property type="entry name" value="GGDEF"/>
    <property type="match status" value="1"/>
</dbReference>
<dbReference type="InterPro" id="IPR001633">
    <property type="entry name" value="EAL_dom"/>
</dbReference>
<sequence length="694" mass="79062">MQNEPLGSKILSGLTVKSLLAEYPNSFQVMDWSGNFISVTERFARFLEFEPKEIVGKSIIDFAHEDDRENTQYTFDSLGENPNIVNFENRLVTKSKEEVWIIWLIIPLRESKIILGFDRDVTIQKDISFEFLLQQQKYKSIFDNLPMGIAITDEKGKIVETNKTARTYFDIQDGELLNRTLNIKKYTLIQPNGNKIYPRKSSLMRALRHKEVIRNLEIGMIKEDKITWFDILATPIPLENFGLAVAFLDITQRRHAEEKIAYMAFFDQLTNLPNRNSLIDKLFPIFEEARRHGNLVGVLAIDLDNFKIINDSRGHEFGDKIIKLVAYRIRESIRVYDLISRQGGDEFTVVLPDLSNERDAAVISESILDAMTHPFVIDGERIFVNISIGIALYPTDGKDSNTLLKNADSALNLAKSQGKNCYVFFTEELQTVVAERLEIENRMRIAIIENQFTLMYQPKIDLYTKKPLGVEALIRWRHPERGLISPNVFIPISEETGMIFAIGEWVIKSAIQTMRYWKDEGVNDVSMAVNISTKQFKHERLISTIAENLKLFKVDPHDLEVELTESSVMENADAAVRTMQEIRKLGAKIAIDDFGTGYSSLGYLKKLPISSLKIDRSFVSEITSDKDSKTIIHAVSNLAHNLGLSVVAEGAETEEQVRLLAESGVDLIQGFYFAKPMTSEDCLQFLKTELGISD</sequence>
<evidence type="ECO:0000313" key="4">
    <source>
        <dbReference type="EMBL" id="TGK96403.1"/>
    </source>
</evidence>
<dbReference type="AlphaFoldDB" id="A0A2M9Y409"/>
<proteinExistence type="predicted"/>
<feature type="domain" description="PAS" evidence="1">
    <location>
        <begin position="134"/>
        <end position="210"/>
    </location>
</feature>
<dbReference type="Pfam" id="PF00989">
    <property type="entry name" value="PAS"/>
    <property type="match status" value="1"/>
</dbReference>
<dbReference type="FunFam" id="3.20.20.450:FF:000001">
    <property type="entry name" value="Cyclic di-GMP phosphodiesterase yahA"/>
    <property type="match status" value="1"/>
</dbReference>
<reference evidence="4" key="1">
    <citation type="journal article" date="2019" name="PLoS Negl. Trop. Dis.">
        <title>Revisiting the worldwide diversity of Leptospira species in the environment.</title>
        <authorList>
            <person name="Vincent A.T."/>
            <person name="Schiettekatte O."/>
            <person name="Bourhy P."/>
            <person name="Veyrier F.J."/>
            <person name="Picardeau M."/>
        </authorList>
    </citation>
    <scope>NUCLEOTIDE SEQUENCE [LARGE SCALE GENOMIC DNA]</scope>
    <source>
        <strain evidence="4">201800277</strain>
    </source>
</reference>
<dbReference type="SMART" id="SM00052">
    <property type="entry name" value="EAL"/>
    <property type="match status" value="1"/>
</dbReference>
<dbReference type="Pfam" id="PF08447">
    <property type="entry name" value="PAS_3"/>
    <property type="match status" value="1"/>
</dbReference>
<dbReference type="InterPro" id="IPR035965">
    <property type="entry name" value="PAS-like_dom_sf"/>
</dbReference>
<dbReference type="Gene3D" id="3.30.70.270">
    <property type="match status" value="1"/>
</dbReference>
<organism evidence="4 5">
    <name type="scientific">Leptospira brenneri</name>
    <dbReference type="NCBI Taxonomy" id="2023182"/>
    <lineage>
        <taxon>Bacteria</taxon>
        <taxon>Pseudomonadati</taxon>
        <taxon>Spirochaetota</taxon>
        <taxon>Spirochaetia</taxon>
        <taxon>Leptospirales</taxon>
        <taxon>Leptospiraceae</taxon>
        <taxon>Leptospira</taxon>
    </lineage>
</organism>
<gene>
    <name evidence="4" type="ORF">EHQ30_07305</name>
</gene>
<dbReference type="InterPro" id="IPR052155">
    <property type="entry name" value="Biofilm_reg_signaling"/>
</dbReference>
<dbReference type="PROSITE" id="PS50112">
    <property type="entry name" value="PAS"/>
    <property type="match status" value="2"/>
</dbReference>
<dbReference type="PANTHER" id="PTHR44757">
    <property type="entry name" value="DIGUANYLATE CYCLASE DGCP"/>
    <property type="match status" value="1"/>
</dbReference>
<dbReference type="CDD" id="cd01949">
    <property type="entry name" value="GGDEF"/>
    <property type="match status" value="1"/>
</dbReference>
<dbReference type="InterPro" id="IPR043128">
    <property type="entry name" value="Rev_trsase/Diguanyl_cyclase"/>
</dbReference>
<dbReference type="Pfam" id="PF00563">
    <property type="entry name" value="EAL"/>
    <property type="match status" value="1"/>
</dbReference>
<dbReference type="InterPro" id="IPR000014">
    <property type="entry name" value="PAS"/>
</dbReference>
<dbReference type="InterPro" id="IPR035919">
    <property type="entry name" value="EAL_sf"/>
</dbReference>
<dbReference type="NCBIfam" id="TIGR00254">
    <property type="entry name" value="GGDEF"/>
    <property type="match status" value="1"/>
</dbReference>
<dbReference type="Proteomes" id="UP000297891">
    <property type="component" value="Unassembled WGS sequence"/>
</dbReference>
<comment type="caution">
    <text evidence="4">The sequence shown here is derived from an EMBL/GenBank/DDBJ whole genome shotgun (WGS) entry which is preliminary data.</text>
</comment>
<feature type="domain" description="GGDEF" evidence="3">
    <location>
        <begin position="294"/>
        <end position="427"/>
    </location>
</feature>